<name>A0A183Q8L8_9TREM</name>
<keyword evidence="3" id="KW-1185">Reference proteome</keyword>
<protein>
    <submittedName>
        <fullName evidence="2">Uncharacterized protein</fullName>
    </submittedName>
</protein>
<dbReference type="AlphaFoldDB" id="A0A183Q8L8"/>
<accession>A0A183Q8L8</accession>
<gene>
    <name evidence="2" type="ORF">SMTD_LOCUS22953</name>
</gene>
<dbReference type="Proteomes" id="UP000269396">
    <property type="component" value="Unassembled WGS sequence"/>
</dbReference>
<feature type="compositionally biased region" description="Polar residues" evidence="1">
    <location>
        <begin position="1"/>
        <end position="11"/>
    </location>
</feature>
<evidence type="ECO:0000313" key="3">
    <source>
        <dbReference type="Proteomes" id="UP000269396"/>
    </source>
</evidence>
<reference evidence="2 3" key="1">
    <citation type="submission" date="2018-11" db="EMBL/GenBank/DDBJ databases">
        <authorList>
            <consortium name="Pathogen Informatics"/>
        </authorList>
    </citation>
    <scope>NUCLEOTIDE SEQUENCE [LARGE SCALE GENOMIC DNA]</scope>
    <source>
        <strain>Denwood</strain>
        <strain evidence="3">Zambia</strain>
    </source>
</reference>
<evidence type="ECO:0000256" key="1">
    <source>
        <dbReference type="SAM" id="MobiDB-lite"/>
    </source>
</evidence>
<proteinExistence type="predicted"/>
<feature type="region of interest" description="Disordered" evidence="1">
    <location>
        <begin position="1"/>
        <end position="41"/>
    </location>
</feature>
<sequence>MVEPTETNVPANTARLGHQDRQARPPRQGSNFGRDDIQEQKDKWAEHFKELLNRPALLNTTEIEDAHTDLPINLTPPTIGE</sequence>
<dbReference type="EMBL" id="UZAL01056821">
    <property type="protein sequence ID" value="VDP89283.1"/>
    <property type="molecule type" value="Genomic_DNA"/>
</dbReference>
<organism evidence="2 3">
    <name type="scientific">Schistosoma mattheei</name>
    <dbReference type="NCBI Taxonomy" id="31246"/>
    <lineage>
        <taxon>Eukaryota</taxon>
        <taxon>Metazoa</taxon>
        <taxon>Spiralia</taxon>
        <taxon>Lophotrochozoa</taxon>
        <taxon>Platyhelminthes</taxon>
        <taxon>Trematoda</taxon>
        <taxon>Digenea</taxon>
        <taxon>Strigeidida</taxon>
        <taxon>Schistosomatoidea</taxon>
        <taxon>Schistosomatidae</taxon>
        <taxon>Schistosoma</taxon>
    </lineage>
</organism>
<feature type="non-terminal residue" evidence="2">
    <location>
        <position position="81"/>
    </location>
</feature>
<evidence type="ECO:0000313" key="2">
    <source>
        <dbReference type="EMBL" id="VDP89283.1"/>
    </source>
</evidence>